<dbReference type="EMBL" id="BAAAKK010000005">
    <property type="protein sequence ID" value="GAA1423902.1"/>
    <property type="molecule type" value="Genomic_DNA"/>
</dbReference>
<dbReference type="Proteomes" id="UP001501266">
    <property type="component" value="Unassembled WGS sequence"/>
</dbReference>
<evidence type="ECO:0000313" key="4">
    <source>
        <dbReference type="Proteomes" id="UP001501266"/>
    </source>
</evidence>
<dbReference type="InterPro" id="IPR046732">
    <property type="entry name" value="DUF6624"/>
</dbReference>
<feature type="compositionally biased region" description="Low complexity" evidence="1">
    <location>
        <begin position="25"/>
        <end position="52"/>
    </location>
</feature>
<accession>A0ABN1YVW7</accession>
<dbReference type="Pfam" id="PF20329">
    <property type="entry name" value="DUF6624"/>
    <property type="match status" value="1"/>
</dbReference>
<proteinExistence type="predicted"/>
<feature type="chain" id="PRO_5046610187" description="Lipoprotein" evidence="2">
    <location>
        <begin position="28"/>
        <end position="228"/>
    </location>
</feature>
<organism evidence="3 4">
    <name type="scientific">Agrococcus citreus</name>
    <dbReference type="NCBI Taxonomy" id="84643"/>
    <lineage>
        <taxon>Bacteria</taxon>
        <taxon>Bacillati</taxon>
        <taxon>Actinomycetota</taxon>
        <taxon>Actinomycetes</taxon>
        <taxon>Micrococcales</taxon>
        <taxon>Microbacteriaceae</taxon>
        <taxon>Agrococcus</taxon>
    </lineage>
</organism>
<name>A0ABN1YVW7_9MICO</name>
<evidence type="ECO:0000256" key="2">
    <source>
        <dbReference type="SAM" id="SignalP"/>
    </source>
</evidence>
<dbReference type="RefSeq" id="WP_343919779.1">
    <property type="nucleotide sequence ID" value="NZ_BAAAKK010000005.1"/>
</dbReference>
<comment type="caution">
    <text evidence="3">The sequence shown here is derived from an EMBL/GenBank/DDBJ whole genome shotgun (WGS) entry which is preliminary data.</text>
</comment>
<feature type="region of interest" description="Disordered" evidence="1">
    <location>
        <begin position="25"/>
        <end position="64"/>
    </location>
</feature>
<protein>
    <recommendedName>
        <fullName evidence="5">Lipoprotein</fullName>
    </recommendedName>
</protein>
<reference evidence="3 4" key="1">
    <citation type="journal article" date="2019" name="Int. J. Syst. Evol. Microbiol.">
        <title>The Global Catalogue of Microorganisms (GCM) 10K type strain sequencing project: providing services to taxonomists for standard genome sequencing and annotation.</title>
        <authorList>
            <consortium name="The Broad Institute Genomics Platform"/>
            <consortium name="The Broad Institute Genome Sequencing Center for Infectious Disease"/>
            <person name="Wu L."/>
            <person name="Ma J."/>
        </authorList>
    </citation>
    <scope>NUCLEOTIDE SEQUENCE [LARGE SCALE GENOMIC DNA]</scope>
    <source>
        <strain evidence="3 4">JCM 12398</strain>
    </source>
</reference>
<keyword evidence="2" id="KW-0732">Signal</keyword>
<evidence type="ECO:0000313" key="3">
    <source>
        <dbReference type="EMBL" id="GAA1423902.1"/>
    </source>
</evidence>
<feature type="signal peptide" evidence="2">
    <location>
        <begin position="1"/>
        <end position="27"/>
    </location>
</feature>
<sequence length="228" mass="23325">MAAPGAQRSIGAALLLAAVLTGCAADAGDDPTPAQATASASATASATSTAPDPDCPAPTPPAAGVAFDEQLHDELLAMLERDQAGRLGTGPDDEGDAARTERLAAIIEQHGWPTFDLVGEDGEDAAWAIAQHADLDPGFQRCALEHLRAAVDAGQASPGNLAYLDDRIQAAAGEPQRYGTQVACTDAGPEPATPLADADAIERLRAEAGLEPYDDYLAEMAEICALPD</sequence>
<evidence type="ECO:0000256" key="1">
    <source>
        <dbReference type="SAM" id="MobiDB-lite"/>
    </source>
</evidence>
<gene>
    <name evidence="3" type="ORF">GCM10009640_18950</name>
</gene>
<keyword evidence="4" id="KW-1185">Reference proteome</keyword>
<evidence type="ECO:0008006" key="5">
    <source>
        <dbReference type="Google" id="ProtNLM"/>
    </source>
</evidence>